<dbReference type="Pfam" id="PF13579">
    <property type="entry name" value="Glyco_trans_4_4"/>
    <property type="match status" value="1"/>
</dbReference>
<dbReference type="Pfam" id="PF00534">
    <property type="entry name" value="Glycos_transf_1"/>
    <property type="match status" value="1"/>
</dbReference>
<feature type="domain" description="Glycosyl transferase family 1" evidence="1">
    <location>
        <begin position="182"/>
        <end position="325"/>
    </location>
</feature>
<accession>A0A6L6PTA0</accession>
<keyword evidence="3" id="KW-0808">Transferase</keyword>
<dbReference type="Gene3D" id="3.40.50.2000">
    <property type="entry name" value="Glycogen Phosphorylase B"/>
    <property type="match status" value="2"/>
</dbReference>
<dbReference type="InterPro" id="IPR028098">
    <property type="entry name" value="Glyco_trans_4-like_N"/>
</dbReference>
<sequence length="352" mass="37607">MPRHAIRCALLGLGDPAAPASMPGFASVRRVAAGGSRLLRDARFALASLRTAVGVPRAECDLIQVRDMVSIGLLVMLVARLRGIPFVYWMSFLMCEGRVQRARAQLAAGGGLRSRLILAKGLVEQVLLYRVVLRGASHVCVQSDAMKDYVAARAIPAARISAVPMGVDTELLDQQQGAARRLPADQGVPLIAYLGTLDHMRRLDLVIDALALVRQRHPAARLLLVGGSPDQADTDKLLAHAAALGLADAVHITGWMPGEQAWQLLRGADAAISYIPRGVMYDYSSPTKLLEYLALGIPSVGNDSPDQLHVLGRSEAGWLSGNTAPELAGVGVLAGVAIAGGWWMLRMWHTFG</sequence>
<feature type="domain" description="Glycosyltransferase subfamily 4-like N-terminal" evidence="2">
    <location>
        <begin position="17"/>
        <end position="166"/>
    </location>
</feature>
<evidence type="ECO:0000313" key="4">
    <source>
        <dbReference type="Proteomes" id="UP000475582"/>
    </source>
</evidence>
<dbReference type="GO" id="GO:0016758">
    <property type="term" value="F:hexosyltransferase activity"/>
    <property type="evidence" value="ECO:0007669"/>
    <property type="project" value="TreeGrafter"/>
</dbReference>
<evidence type="ECO:0000313" key="3">
    <source>
        <dbReference type="EMBL" id="MTV41907.1"/>
    </source>
</evidence>
<dbReference type="OrthoDB" id="9815351at2"/>
<dbReference type="AlphaFoldDB" id="A0A6L6PTA0"/>
<gene>
    <name evidence="3" type="ORF">GM676_30620</name>
</gene>
<evidence type="ECO:0000259" key="2">
    <source>
        <dbReference type="Pfam" id="PF13579"/>
    </source>
</evidence>
<dbReference type="EMBL" id="WNKY01000081">
    <property type="protein sequence ID" value="MTV41907.1"/>
    <property type="molecule type" value="Genomic_DNA"/>
</dbReference>
<dbReference type="SUPFAM" id="SSF53756">
    <property type="entry name" value="UDP-Glycosyltransferase/glycogen phosphorylase"/>
    <property type="match status" value="1"/>
</dbReference>
<organism evidence="3 4">
    <name type="scientific">Duganella radicis</name>
    <dbReference type="NCBI Taxonomy" id="551988"/>
    <lineage>
        <taxon>Bacteria</taxon>
        <taxon>Pseudomonadati</taxon>
        <taxon>Pseudomonadota</taxon>
        <taxon>Betaproteobacteria</taxon>
        <taxon>Burkholderiales</taxon>
        <taxon>Oxalobacteraceae</taxon>
        <taxon>Telluria group</taxon>
        <taxon>Duganella</taxon>
    </lineage>
</organism>
<dbReference type="InterPro" id="IPR050194">
    <property type="entry name" value="Glycosyltransferase_grp1"/>
</dbReference>
<protein>
    <submittedName>
        <fullName evidence="3">Glycosyltransferase</fullName>
    </submittedName>
</protein>
<comment type="caution">
    <text evidence="3">The sequence shown here is derived from an EMBL/GenBank/DDBJ whole genome shotgun (WGS) entry which is preliminary data.</text>
</comment>
<dbReference type="RefSeq" id="WP_155468345.1">
    <property type="nucleotide sequence ID" value="NZ_WNKY01000081.1"/>
</dbReference>
<dbReference type="PANTHER" id="PTHR45947">
    <property type="entry name" value="SULFOQUINOVOSYL TRANSFERASE SQD2"/>
    <property type="match status" value="1"/>
</dbReference>
<evidence type="ECO:0000259" key="1">
    <source>
        <dbReference type="Pfam" id="PF00534"/>
    </source>
</evidence>
<name>A0A6L6PTA0_9BURK</name>
<proteinExistence type="predicted"/>
<keyword evidence="4" id="KW-1185">Reference proteome</keyword>
<reference evidence="3 4" key="1">
    <citation type="submission" date="2019-11" db="EMBL/GenBank/DDBJ databases">
        <title>Type strains purchased from KCTC, JCM and DSMZ.</title>
        <authorList>
            <person name="Lu H."/>
        </authorList>
    </citation>
    <scope>NUCLEOTIDE SEQUENCE [LARGE SCALE GENOMIC DNA]</scope>
    <source>
        <strain evidence="3 4">KCTC 22382</strain>
    </source>
</reference>
<dbReference type="Proteomes" id="UP000475582">
    <property type="component" value="Unassembled WGS sequence"/>
</dbReference>
<feature type="non-terminal residue" evidence="3">
    <location>
        <position position="352"/>
    </location>
</feature>
<dbReference type="InterPro" id="IPR001296">
    <property type="entry name" value="Glyco_trans_1"/>
</dbReference>
<dbReference type="PANTHER" id="PTHR45947:SF3">
    <property type="entry name" value="SULFOQUINOVOSYL TRANSFERASE SQD2"/>
    <property type="match status" value="1"/>
</dbReference>